<organism evidence="1">
    <name type="scientific">Arundo donax</name>
    <name type="common">Giant reed</name>
    <name type="synonym">Donax arundinaceus</name>
    <dbReference type="NCBI Taxonomy" id="35708"/>
    <lineage>
        <taxon>Eukaryota</taxon>
        <taxon>Viridiplantae</taxon>
        <taxon>Streptophyta</taxon>
        <taxon>Embryophyta</taxon>
        <taxon>Tracheophyta</taxon>
        <taxon>Spermatophyta</taxon>
        <taxon>Magnoliopsida</taxon>
        <taxon>Liliopsida</taxon>
        <taxon>Poales</taxon>
        <taxon>Poaceae</taxon>
        <taxon>PACMAD clade</taxon>
        <taxon>Arundinoideae</taxon>
        <taxon>Arundineae</taxon>
        <taxon>Arundo</taxon>
    </lineage>
</organism>
<reference evidence="1" key="1">
    <citation type="submission" date="2014-09" db="EMBL/GenBank/DDBJ databases">
        <authorList>
            <person name="Magalhaes I.L.F."/>
            <person name="Oliveira U."/>
            <person name="Santos F.R."/>
            <person name="Vidigal T.H.D.A."/>
            <person name="Brescovit A.D."/>
            <person name="Santos A.J."/>
        </authorList>
    </citation>
    <scope>NUCLEOTIDE SEQUENCE</scope>
    <source>
        <tissue evidence="1">Shoot tissue taken approximately 20 cm above the soil surface</tissue>
    </source>
</reference>
<sequence>MMARKGMAMDSAIRSRIRSLCTAHPKCLHDRSSSLALRSWRSMELGCGHVVYSHF</sequence>
<evidence type="ECO:0000313" key="1">
    <source>
        <dbReference type="EMBL" id="JAD82719.1"/>
    </source>
</evidence>
<dbReference type="EMBL" id="GBRH01215176">
    <property type="protein sequence ID" value="JAD82719.1"/>
    <property type="molecule type" value="Transcribed_RNA"/>
</dbReference>
<reference evidence="1" key="2">
    <citation type="journal article" date="2015" name="Data Brief">
        <title>Shoot transcriptome of the giant reed, Arundo donax.</title>
        <authorList>
            <person name="Barrero R.A."/>
            <person name="Guerrero F.D."/>
            <person name="Moolhuijzen P."/>
            <person name="Goolsby J.A."/>
            <person name="Tidwell J."/>
            <person name="Bellgard S.E."/>
            <person name="Bellgard M.I."/>
        </authorList>
    </citation>
    <scope>NUCLEOTIDE SEQUENCE</scope>
    <source>
        <tissue evidence="1">Shoot tissue taken approximately 20 cm above the soil surface</tissue>
    </source>
</reference>
<dbReference type="AlphaFoldDB" id="A0A0A9D2A4"/>
<name>A0A0A9D2A4_ARUDO</name>
<accession>A0A0A9D2A4</accession>
<protein>
    <submittedName>
        <fullName evidence="1">Uncharacterized protein</fullName>
    </submittedName>
</protein>
<proteinExistence type="predicted"/>